<comment type="caution">
    <text evidence="2">The sequence shown here is derived from an EMBL/GenBank/DDBJ whole genome shotgun (WGS) entry which is preliminary data.</text>
</comment>
<name>A0ABV2V905_9ACTN</name>
<feature type="transmembrane region" description="Helical" evidence="1">
    <location>
        <begin position="184"/>
        <end position="204"/>
    </location>
</feature>
<evidence type="ECO:0000313" key="2">
    <source>
        <dbReference type="EMBL" id="MET9849124.1"/>
    </source>
</evidence>
<feature type="transmembrane region" description="Helical" evidence="1">
    <location>
        <begin position="40"/>
        <end position="59"/>
    </location>
</feature>
<sequence length="220" mass="22774">MTHPVPALGTALVAVAGCVWWLPALATVRAGADRPDSLRGTAAACLSGWTTVAGTAVLLLVADPWWAPGAVAAAGAATTAGLRIRAAVRRRSEAREAPATQLAHVHDEYSMRAVREIPAVREVRDVREVPAVRDVGRADPRPWLTSRARMYRARNRFVTVLGVGLGAAVASALLPVAFGPGHGGTGAAVAVPALLTAVFLAVAVGRARVARRSPGSRPGR</sequence>
<evidence type="ECO:0000256" key="1">
    <source>
        <dbReference type="SAM" id="Phobius"/>
    </source>
</evidence>
<reference evidence="2 3" key="1">
    <citation type="submission" date="2024-06" db="EMBL/GenBank/DDBJ databases">
        <title>The Natural Products Discovery Center: Release of the First 8490 Sequenced Strains for Exploring Actinobacteria Biosynthetic Diversity.</title>
        <authorList>
            <person name="Kalkreuter E."/>
            <person name="Kautsar S.A."/>
            <person name="Yang D."/>
            <person name="Bader C.D."/>
            <person name="Teijaro C.N."/>
            <person name="Fluegel L."/>
            <person name="Davis C.M."/>
            <person name="Simpson J.R."/>
            <person name="Lauterbach L."/>
            <person name="Steele A.D."/>
            <person name="Gui C."/>
            <person name="Meng S."/>
            <person name="Li G."/>
            <person name="Viehrig K."/>
            <person name="Ye F."/>
            <person name="Su P."/>
            <person name="Kiefer A.F."/>
            <person name="Nichols A."/>
            <person name="Cepeda A.J."/>
            <person name="Yan W."/>
            <person name="Fan B."/>
            <person name="Jiang Y."/>
            <person name="Adhikari A."/>
            <person name="Zheng C.-J."/>
            <person name="Schuster L."/>
            <person name="Cowan T.M."/>
            <person name="Smanski M.J."/>
            <person name="Chevrette M.G."/>
            <person name="De Carvalho L.P.S."/>
            <person name="Shen B."/>
        </authorList>
    </citation>
    <scope>NUCLEOTIDE SEQUENCE [LARGE SCALE GENOMIC DNA]</scope>
    <source>
        <strain evidence="2 3">NPDC006434</strain>
    </source>
</reference>
<keyword evidence="3" id="KW-1185">Reference proteome</keyword>
<evidence type="ECO:0000313" key="3">
    <source>
        <dbReference type="Proteomes" id="UP001550210"/>
    </source>
</evidence>
<dbReference type="RefSeq" id="WP_355401469.1">
    <property type="nucleotide sequence ID" value="NZ_JBEXPZ010000048.1"/>
</dbReference>
<keyword evidence="1" id="KW-0472">Membrane</keyword>
<feature type="transmembrane region" description="Helical" evidence="1">
    <location>
        <begin position="157"/>
        <end position="178"/>
    </location>
</feature>
<gene>
    <name evidence="2" type="ORF">ABZZ21_32185</name>
</gene>
<accession>A0ABV2V905</accession>
<feature type="transmembrane region" description="Helical" evidence="1">
    <location>
        <begin position="6"/>
        <end position="28"/>
    </location>
</feature>
<proteinExistence type="predicted"/>
<dbReference type="Proteomes" id="UP001550210">
    <property type="component" value="Unassembled WGS sequence"/>
</dbReference>
<organism evidence="2 3">
    <name type="scientific">Streptomyces ossamyceticus</name>
    <dbReference type="NCBI Taxonomy" id="249581"/>
    <lineage>
        <taxon>Bacteria</taxon>
        <taxon>Bacillati</taxon>
        <taxon>Actinomycetota</taxon>
        <taxon>Actinomycetes</taxon>
        <taxon>Kitasatosporales</taxon>
        <taxon>Streptomycetaceae</taxon>
        <taxon>Streptomyces</taxon>
    </lineage>
</organism>
<keyword evidence="1" id="KW-0812">Transmembrane</keyword>
<feature type="transmembrane region" description="Helical" evidence="1">
    <location>
        <begin position="65"/>
        <end position="84"/>
    </location>
</feature>
<keyword evidence="1" id="KW-1133">Transmembrane helix</keyword>
<dbReference type="EMBL" id="JBEXPZ010000048">
    <property type="protein sequence ID" value="MET9849124.1"/>
    <property type="molecule type" value="Genomic_DNA"/>
</dbReference>
<protein>
    <submittedName>
        <fullName evidence="2">Uncharacterized protein</fullName>
    </submittedName>
</protein>